<keyword evidence="7" id="KW-0436">Ligase</keyword>
<dbReference type="Pfam" id="PF04932">
    <property type="entry name" value="Wzy_C"/>
    <property type="match status" value="1"/>
</dbReference>
<feature type="transmembrane region" description="Helical" evidence="5">
    <location>
        <begin position="85"/>
        <end position="103"/>
    </location>
</feature>
<protein>
    <submittedName>
        <fullName evidence="7">O-antigen ligase family protein</fullName>
    </submittedName>
</protein>
<sequence length="374" mass="43629">MGFRLSLIPLLIYGLIQLIERKTIDNNIHYVFLFFLACAPSTFYSYALGKSLGYLAWILFNFVFISCVFKKLAEEDYASTLKGIFYSYRFQIIVAALLYFGHIHERAQFLYYEPSYFAIALIPYVVIFINSFIYKNKLIILPKATIFDVFLCLLAIYTTKSANLLLIFVVSMCVISLHGRKKTLKILLSIFFLVIAYLSLYFYSKGHDDLISITFKNIFMSGNFWEALIDRAGNRWYRVEMAYQIAKDHWWGVGIGAYAEYTLNTVSQYPFYNSLPWYLKPIGMPAINLYIEMAATSGWIALVIWLIWHYKLLFSNKRKKFKGTVIYFSLLISMIILNIESSFMRPYYWVLIGICMAHNDEIFKSASTEKNSKT</sequence>
<feature type="transmembrane region" description="Helical" evidence="5">
    <location>
        <begin position="320"/>
        <end position="339"/>
    </location>
</feature>
<feature type="transmembrane region" description="Helical" evidence="5">
    <location>
        <begin position="289"/>
        <end position="308"/>
    </location>
</feature>
<gene>
    <name evidence="7" type="ORF">N5C89_15900</name>
</gene>
<feature type="transmembrane region" description="Helical" evidence="5">
    <location>
        <begin position="186"/>
        <end position="204"/>
    </location>
</feature>
<evidence type="ECO:0000256" key="2">
    <source>
        <dbReference type="ARBA" id="ARBA00022692"/>
    </source>
</evidence>
<dbReference type="PANTHER" id="PTHR37422:SF13">
    <property type="entry name" value="LIPOPOLYSACCHARIDE BIOSYNTHESIS PROTEIN PA4999-RELATED"/>
    <property type="match status" value="1"/>
</dbReference>
<name>A0AAJ1NTU4_9ENTR</name>
<evidence type="ECO:0000256" key="1">
    <source>
        <dbReference type="ARBA" id="ARBA00004141"/>
    </source>
</evidence>
<dbReference type="EMBL" id="JAOCBF010000020">
    <property type="protein sequence ID" value="MDH0964322.1"/>
    <property type="molecule type" value="Genomic_DNA"/>
</dbReference>
<dbReference type="InterPro" id="IPR051533">
    <property type="entry name" value="WaaL-like"/>
</dbReference>
<feature type="transmembrane region" description="Helical" evidence="5">
    <location>
        <begin position="115"/>
        <end position="133"/>
    </location>
</feature>
<feature type="domain" description="O-antigen ligase-related" evidence="6">
    <location>
        <begin position="149"/>
        <end position="306"/>
    </location>
</feature>
<evidence type="ECO:0000256" key="3">
    <source>
        <dbReference type="ARBA" id="ARBA00022989"/>
    </source>
</evidence>
<dbReference type="GO" id="GO:0016874">
    <property type="term" value="F:ligase activity"/>
    <property type="evidence" value="ECO:0007669"/>
    <property type="project" value="UniProtKB-KW"/>
</dbReference>
<feature type="transmembrane region" description="Helical" evidence="5">
    <location>
        <begin position="54"/>
        <end position="73"/>
    </location>
</feature>
<feature type="transmembrane region" description="Helical" evidence="5">
    <location>
        <begin position="28"/>
        <end position="48"/>
    </location>
</feature>
<dbReference type="RefSeq" id="WP_227518206.1">
    <property type="nucleotide sequence ID" value="NZ_CP106838.1"/>
</dbReference>
<comment type="subcellular location">
    <subcellularLocation>
        <location evidence="1">Membrane</location>
        <topology evidence="1">Multi-pass membrane protein</topology>
    </subcellularLocation>
</comment>
<keyword evidence="3 5" id="KW-1133">Transmembrane helix</keyword>
<evidence type="ECO:0000256" key="5">
    <source>
        <dbReference type="SAM" id="Phobius"/>
    </source>
</evidence>
<dbReference type="GO" id="GO:0016020">
    <property type="term" value="C:membrane"/>
    <property type="evidence" value="ECO:0007669"/>
    <property type="project" value="UniProtKB-SubCell"/>
</dbReference>
<comment type="caution">
    <text evidence="7">The sequence shown here is derived from an EMBL/GenBank/DDBJ whole genome shotgun (WGS) entry which is preliminary data.</text>
</comment>
<keyword evidence="2 5" id="KW-0812">Transmembrane</keyword>
<dbReference type="PANTHER" id="PTHR37422">
    <property type="entry name" value="TEICHURONIC ACID BIOSYNTHESIS PROTEIN TUAE"/>
    <property type="match status" value="1"/>
</dbReference>
<accession>A0AAJ1NTU4</accession>
<dbReference type="Proteomes" id="UP001159937">
    <property type="component" value="Unassembled WGS sequence"/>
</dbReference>
<dbReference type="InterPro" id="IPR007016">
    <property type="entry name" value="O-antigen_ligase-rel_domated"/>
</dbReference>
<reference evidence="7" key="1">
    <citation type="submission" date="2022-09" db="EMBL/GenBank/DDBJ databases">
        <title>Intensive care unit water sources are persistently colonized with multi-drug resistant bacteria and are the site of extensive horizontal gene transfer of antibiotic resistance genes.</title>
        <authorList>
            <person name="Diorio-Toth L."/>
        </authorList>
    </citation>
    <scope>NUCLEOTIDE SEQUENCE</scope>
    <source>
        <strain evidence="7">GD03918</strain>
    </source>
</reference>
<evidence type="ECO:0000313" key="7">
    <source>
        <dbReference type="EMBL" id="MDH0964322.1"/>
    </source>
</evidence>
<evidence type="ECO:0000256" key="4">
    <source>
        <dbReference type="ARBA" id="ARBA00023136"/>
    </source>
</evidence>
<keyword evidence="4 5" id="KW-0472">Membrane</keyword>
<proteinExistence type="predicted"/>
<dbReference type="AlphaFoldDB" id="A0AAJ1NTU4"/>
<organism evidence="7 8">
    <name type="scientific">Klebsiella michiganensis</name>
    <dbReference type="NCBI Taxonomy" id="1134687"/>
    <lineage>
        <taxon>Bacteria</taxon>
        <taxon>Pseudomonadati</taxon>
        <taxon>Pseudomonadota</taxon>
        <taxon>Gammaproteobacteria</taxon>
        <taxon>Enterobacterales</taxon>
        <taxon>Enterobacteriaceae</taxon>
        <taxon>Klebsiella/Raoultella group</taxon>
        <taxon>Klebsiella</taxon>
    </lineage>
</organism>
<evidence type="ECO:0000313" key="8">
    <source>
        <dbReference type="Proteomes" id="UP001159937"/>
    </source>
</evidence>
<evidence type="ECO:0000259" key="6">
    <source>
        <dbReference type="Pfam" id="PF04932"/>
    </source>
</evidence>